<gene>
    <name evidence="2" type="ORF">GCM10007877_15890</name>
</gene>
<dbReference type="Proteomes" id="UP001156870">
    <property type="component" value="Unassembled WGS sequence"/>
</dbReference>
<organism evidence="2 3">
    <name type="scientific">Marinibactrum halimedae</name>
    <dbReference type="NCBI Taxonomy" id="1444977"/>
    <lineage>
        <taxon>Bacteria</taxon>
        <taxon>Pseudomonadati</taxon>
        <taxon>Pseudomonadota</taxon>
        <taxon>Gammaproteobacteria</taxon>
        <taxon>Cellvibrionales</taxon>
        <taxon>Cellvibrionaceae</taxon>
        <taxon>Marinibactrum</taxon>
    </lineage>
</organism>
<evidence type="ECO:0000313" key="3">
    <source>
        <dbReference type="Proteomes" id="UP001156870"/>
    </source>
</evidence>
<evidence type="ECO:0000259" key="1">
    <source>
        <dbReference type="Pfam" id="PF13524"/>
    </source>
</evidence>
<proteinExistence type="predicted"/>
<name>A0AA37T351_9GAMM</name>
<dbReference type="Pfam" id="PF13524">
    <property type="entry name" value="Glyco_trans_1_2"/>
    <property type="match status" value="1"/>
</dbReference>
<protein>
    <recommendedName>
        <fullName evidence="1">Spore protein YkvP/CgeB glycosyl transferase-like domain-containing protein</fullName>
    </recommendedName>
</protein>
<comment type="caution">
    <text evidence="2">The sequence shown here is derived from an EMBL/GenBank/DDBJ whole genome shotgun (WGS) entry which is preliminary data.</text>
</comment>
<dbReference type="AlphaFoldDB" id="A0AA37T351"/>
<accession>A0AA37T351</accession>
<dbReference type="RefSeq" id="WP_232595056.1">
    <property type="nucleotide sequence ID" value="NZ_BSPD01000035.1"/>
</dbReference>
<keyword evidence="3" id="KW-1185">Reference proteome</keyword>
<dbReference type="InterPro" id="IPR055259">
    <property type="entry name" value="YkvP/CgeB_Glyco_trans-like"/>
</dbReference>
<dbReference type="EMBL" id="BSPD01000035">
    <property type="protein sequence ID" value="GLS25875.1"/>
    <property type="molecule type" value="Genomic_DNA"/>
</dbReference>
<evidence type="ECO:0000313" key="2">
    <source>
        <dbReference type="EMBL" id="GLS25875.1"/>
    </source>
</evidence>
<reference evidence="2 3" key="1">
    <citation type="journal article" date="2014" name="Int. J. Syst. Evol. Microbiol.">
        <title>Complete genome sequence of Corynebacterium casei LMG S-19264T (=DSM 44701T), isolated from a smear-ripened cheese.</title>
        <authorList>
            <consortium name="US DOE Joint Genome Institute (JGI-PGF)"/>
            <person name="Walter F."/>
            <person name="Albersmeier A."/>
            <person name="Kalinowski J."/>
            <person name="Ruckert C."/>
        </authorList>
    </citation>
    <scope>NUCLEOTIDE SEQUENCE [LARGE SCALE GENOMIC DNA]</scope>
    <source>
        <strain evidence="2 3">NBRC 110095</strain>
    </source>
</reference>
<sequence>MRILHVAHQQLRKYGHNRVSWAQKLYFGLIRNGHCVQAFSDRDVAAFEAPLGIRDLGKKKANQRLLQTVEAFEPDLMIVGHCDIISNDTLNQARAQQPNMAIACCNNDPLFVPVNVEKIHARCDVADAMFVSTGESLLAPFSGKRAKLWHMPNPVDSSIETADTSQQDQLATDLIFCSKETAYTSRGQLVSFLKDELKTAFKDKFTFRTPGSFNEPGVWGRDYDNALANSAMGLNLNRQENFDWYSSARMAQLVGNGLLTFTHAANGFDRLMPEETLVYFTGQEELLQKIREFYHDVEKRKAWASNARTFFHQEINSTLYAQYIVEATLQQPFSHDYVWLKSNS</sequence>
<feature type="domain" description="Spore protein YkvP/CgeB glycosyl transferase-like" evidence="1">
    <location>
        <begin position="205"/>
        <end position="318"/>
    </location>
</feature>